<dbReference type="Proteomes" id="UP000215027">
    <property type="component" value="Chromosome I"/>
</dbReference>
<accession>A0A160T529</accession>
<dbReference type="CDD" id="cd02440">
    <property type="entry name" value="AdoMet_MTases"/>
    <property type="match status" value="1"/>
</dbReference>
<protein>
    <submittedName>
        <fullName evidence="1">Methyltransferase type 11</fullName>
    </submittedName>
</protein>
<dbReference type="GO" id="GO:0008168">
    <property type="term" value="F:methyltransferase activity"/>
    <property type="evidence" value="ECO:0007669"/>
    <property type="project" value="UniProtKB-KW"/>
</dbReference>
<reference evidence="1" key="1">
    <citation type="submission" date="2016-01" db="EMBL/GenBank/DDBJ databases">
        <authorList>
            <person name="Mcilroy J.S."/>
            <person name="Karst M S."/>
            <person name="Albertsen M."/>
        </authorList>
    </citation>
    <scope>NUCLEOTIDE SEQUENCE</scope>
    <source>
        <strain evidence="1">Cfx-K</strain>
    </source>
</reference>
<dbReference type="RefSeq" id="WP_157913239.1">
    <property type="nucleotide sequence ID" value="NZ_LN890655.1"/>
</dbReference>
<proteinExistence type="predicted"/>
<dbReference type="Pfam" id="PF13489">
    <property type="entry name" value="Methyltransf_23"/>
    <property type="match status" value="1"/>
</dbReference>
<sequence length="289" mass="32079">MERTEEDDLLWQQLKTLPAFRALLRAVEARFFAHLPLPDPLLDVGCGDGHFAQMALPGRTITAGIDPWWRPLNKAVRAGNYGLPIQALGDRLPFPKHYFAAAFSNSVLEHIPDIQPVLNEVGRVLQPDAPFVITTPSQFFADYLGGGALLDRLHLGGPAGRYRDFFNFISRHAHTDSPQTWAERLAAAGFAVERWQYYFSRGALRALEMGHVQGLPSAALHALTGHWIIAPWQSSLGPTERWLRPFYEEEASLDGGAYLLLIARKVADRPIAATLPPPRPLSVAEPRPA</sequence>
<dbReference type="SUPFAM" id="SSF53335">
    <property type="entry name" value="S-adenosyl-L-methionine-dependent methyltransferases"/>
    <property type="match status" value="1"/>
</dbReference>
<name>A0A160T529_9CHLR</name>
<dbReference type="AlphaFoldDB" id="A0A160T529"/>
<gene>
    <name evidence="1" type="ORF">CFX0092_A3408</name>
</gene>
<dbReference type="GO" id="GO:0032259">
    <property type="term" value="P:methylation"/>
    <property type="evidence" value="ECO:0007669"/>
    <property type="project" value="UniProtKB-KW"/>
</dbReference>
<evidence type="ECO:0000313" key="2">
    <source>
        <dbReference type="Proteomes" id="UP000215027"/>
    </source>
</evidence>
<dbReference type="InterPro" id="IPR029063">
    <property type="entry name" value="SAM-dependent_MTases_sf"/>
</dbReference>
<dbReference type="EMBL" id="LN890655">
    <property type="protein sequence ID" value="CUS05286.2"/>
    <property type="molecule type" value="Genomic_DNA"/>
</dbReference>
<keyword evidence="1" id="KW-0808">Transferase</keyword>
<dbReference type="Gene3D" id="3.40.50.150">
    <property type="entry name" value="Vaccinia Virus protein VP39"/>
    <property type="match status" value="1"/>
</dbReference>
<dbReference type="KEGG" id="pbf:CFX0092_A3408"/>
<organism evidence="1 2">
    <name type="scientific">Candidatus Promineifilum breve</name>
    <dbReference type="NCBI Taxonomy" id="1806508"/>
    <lineage>
        <taxon>Bacteria</taxon>
        <taxon>Bacillati</taxon>
        <taxon>Chloroflexota</taxon>
        <taxon>Ardenticatenia</taxon>
        <taxon>Candidatus Promineifilales</taxon>
        <taxon>Candidatus Promineifilaceae</taxon>
        <taxon>Candidatus Promineifilum</taxon>
    </lineage>
</organism>
<evidence type="ECO:0000313" key="1">
    <source>
        <dbReference type="EMBL" id="CUS05286.2"/>
    </source>
</evidence>
<keyword evidence="1" id="KW-0489">Methyltransferase</keyword>
<keyword evidence="2" id="KW-1185">Reference proteome</keyword>
<dbReference type="OrthoDB" id="9801538at2"/>